<organism evidence="2 3">
    <name type="scientific">Eumeta variegata</name>
    <name type="common">Bagworm moth</name>
    <name type="synonym">Eumeta japonica</name>
    <dbReference type="NCBI Taxonomy" id="151549"/>
    <lineage>
        <taxon>Eukaryota</taxon>
        <taxon>Metazoa</taxon>
        <taxon>Ecdysozoa</taxon>
        <taxon>Arthropoda</taxon>
        <taxon>Hexapoda</taxon>
        <taxon>Insecta</taxon>
        <taxon>Pterygota</taxon>
        <taxon>Neoptera</taxon>
        <taxon>Endopterygota</taxon>
        <taxon>Lepidoptera</taxon>
        <taxon>Glossata</taxon>
        <taxon>Ditrysia</taxon>
        <taxon>Tineoidea</taxon>
        <taxon>Psychidae</taxon>
        <taxon>Oiketicinae</taxon>
        <taxon>Eumeta</taxon>
    </lineage>
</organism>
<name>A0A4C1TWU9_EUMVA</name>
<feature type="compositionally biased region" description="Basic residues" evidence="1">
    <location>
        <begin position="122"/>
        <end position="131"/>
    </location>
</feature>
<dbReference type="EMBL" id="BGZK01000096">
    <property type="protein sequence ID" value="GBP18354.1"/>
    <property type="molecule type" value="Genomic_DNA"/>
</dbReference>
<feature type="compositionally biased region" description="Basic and acidic residues" evidence="1">
    <location>
        <begin position="132"/>
        <end position="143"/>
    </location>
</feature>
<evidence type="ECO:0008006" key="4">
    <source>
        <dbReference type="Google" id="ProtNLM"/>
    </source>
</evidence>
<dbReference type="Gene3D" id="3.30.420.10">
    <property type="entry name" value="Ribonuclease H-like superfamily/Ribonuclease H"/>
    <property type="match status" value="1"/>
</dbReference>
<proteinExistence type="predicted"/>
<accession>A0A4C1TWU9</accession>
<dbReference type="InterPro" id="IPR036397">
    <property type="entry name" value="RNaseH_sf"/>
</dbReference>
<evidence type="ECO:0000313" key="2">
    <source>
        <dbReference type="EMBL" id="GBP18354.1"/>
    </source>
</evidence>
<reference evidence="2 3" key="1">
    <citation type="journal article" date="2019" name="Commun. Biol.">
        <title>The bagworm genome reveals a unique fibroin gene that provides high tensile strength.</title>
        <authorList>
            <person name="Kono N."/>
            <person name="Nakamura H."/>
            <person name="Ohtoshi R."/>
            <person name="Tomita M."/>
            <person name="Numata K."/>
            <person name="Arakawa K."/>
        </authorList>
    </citation>
    <scope>NUCLEOTIDE SEQUENCE [LARGE SCALE GENOMIC DNA]</scope>
</reference>
<feature type="region of interest" description="Disordered" evidence="1">
    <location>
        <begin position="119"/>
        <end position="143"/>
    </location>
</feature>
<keyword evidence="3" id="KW-1185">Reference proteome</keyword>
<evidence type="ECO:0000313" key="3">
    <source>
        <dbReference type="Proteomes" id="UP000299102"/>
    </source>
</evidence>
<gene>
    <name evidence="2" type="ORF">EVAR_14747_1</name>
</gene>
<protein>
    <recommendedName>
        <fullName evidence="4">Histone-lysine N-methyltransferase SETMAR</fullName>
    </recommendedName>
</protein>
<dbReference type="OrthoDB" id="616263at2759"/>
<dbReference type="Proteomes" id="UP000299102">
    <property type="component" value="Unassembled WGS sequence"/>
</dbReference>
<evidence type="ECO:0000256" key="1">
    <source>
        <dbReference type="SAM" id="MobiDB-lite"/>
    </source>
</evidence>
<dbReference type="GO" id="GO:0003676">
    <property type="term" value="F:nucleic acid binding"/>
    <property type="evidence" value="ECO:0007669"/>
    <property type="project" value="InterPro"/>
</dbReference>
<comment type="caution">
    <text evidence="2">The sequence shown here is derived from an EMBL/GenBank/DDBJ whole genome shotgun (WGS) entry which is preliminary data.</text>
</comment>
<sequence>MAKIHELRYELLPHPAYSPDLAPCDYYLFPNLKKWLGVSTCTEEVQRPHMAVCHEPLQAALRLPVASSICQLNNGDGVTHDLSVVKDVRWFKLFAKHSLLLCIKRTQWQGRRLIRPESVRTQKARHVSRKPGGREPHLTHTVK</sequence>
<dbReference type="AlphaFoldDB" id="A0A4C1TWU9"/>